<dbReference type="GO" id="GO:0051539">
    <property type="term" value="F:4 iron, 4 sulfur cluster binding"/>
    <property type="evidence" value="ECO:0007669"/>
    <property type="project" value="UniProtKB-KW"/>
</dbReference>
<keyword evidence="4 6" id="KW-0408">Iron</keyword>
<dbReference type="InterPro" id="IPR007197">
    <property type="entry name" value="rSAM"/>
</dbReference>
<evidence type="ECO:0000256" key="4">
    <source>
        <dbReference type="ARBA" id="ARBA00023004"/>
    </source>
</evidence>
<keyword evidence="1 6" id="KW-0004">4Fe-4S</keyword>
<dbReference type="HAMAP" id="MF_01251">
    <property type="entry name" value="UPF0313"/>
    <property type="match status" value="1"/>
</dbReference>
<dbReference type="Proteomes" id="UP000184089">
    <property type="component" value="Unassembled WGS sequence"/>
</dbReference>
<organism evidence="10 11">
    <name type="scientific">Bittarella massiliensis</name>
    <name type="common">ex Durand et al. 2017</name>
    <dbReference type="NCBI Taxonomy" id="1720313"/>
    <lineage>
        <taxon>Bacteria</taxon>
        <taxon>Bacillati</taxon>
        <taxon>Bacillota</taxon>
        <taxon>Clostridia</taxon>
        <taxon>Eubacteriales</taxon>
        <taxon>Oscillospiraceae</taxon>
        <taxon>Bittarella (ex Durand et al. 2017)</taxon>
    </lineage>
</organism>
<evidence type="ECO:0000256" key="7">
    <source>
        <dbReference type="SAM" id="MobiDB-lite"/>
    </source>
</evidence>
<evidence type="ECO:0000313" key="11">
    <source>
        <dbReference type="Proteomes" id="UP000184089"/>
    </source>
</evidence>
<keyword evidence="12" id="KW-1185">Reference proteome</keyword>
<dbReference type="SMART" id="SM00729">
    <property type="entry name" value="Elp3"/>
    <property type="match status" value="1"/>
</dbReference>
<dbReference type="PANTHER" id="PTHR32331:SF0">
    <property type="entry name" value="UPF0313 PROTEIN YGIQ"/>
    <property type="match status" value="1"/>
</dbReference>
<evidence type="ECO:0000256" key="6">
    <source>
        <dbReference type="HAMAP-Rule" id="MF_01251"/>
    </source>
</evidence>
<dbReference type="InterPro" id="IPR013704">
    <property type="entry name" value="UPF0313_N"/>
</dbReference>
<feature type="binding site" evidence="6">
    <location>
        <position position="307"/>
    </location>
    <ligand>
        <name>[4Fe-4S] cluster</name>
        <dbReference type="ChEBI" id="CHEBI:49883"/>
        <note>4Fe-4S-S-AdoMet</note>
    </ligand>
</feature>
<dbReference type="RefSeq" id="WP_021659902.1">
    <property type="nucleotide sequence ID" value="NZ_FQVY01000001.1"/>
</dbReference>
<dbReference type="SUPFAM" id="SSF102114">
    <property type="entry name" value="Radical SAM enzymes"/>
    <property type="match status" value="1"/>
</dbReference>
<feature type="domain" description="Radical SAM core" evidence="8">
    <location>
        <begin position="292"/>
        <end position="566"/>
    </location>
</feature>
<evidence type="ECO:0000256" key="2">
    <source>
        <dbReference type="ARBA" id="ARBA00022691"/>
    </source>
</evidence>
<dbReference type="InterPro" id="IPR006638">
    <property type="entry name" value="Elp3/MiaA/NifB-like_rSAM"/>
</dbReference>
<dbReference type="InterPro" id="IPR024560">
    <property type="entry name" value="UPF0313_C"/>
</dbReference>
<dbReference type="SFLD" id="SFLDG01069">
    <property type="entry name" value="UPF0313"/>
    <property type="match status" value="1"/>
</dbReference>
<protein>
    <submittedName>
        <fullName evidence="10">Uncharacterized radical SAM protein YgiQ</fullName>
    </submittedName>
    <submittedName>
        <fullName evidence="9">YgiQ family radical SAM protein</fullName>
    </submittedName>
</protein>
<gene>
    <name evidence="9" type="ORF">GT747_07350</name>
    <name evidence="10" type="ORF">SAMN05444424_0676</name>
</gene>
<dbReference type="Pfam" id="PF11842">
    <property type="entry name" value="DUF3362"/>
    <property type="match status" value="1"/>
</dbReference>
<reference evidence="10" key="2">
    <citation type="submission" date="2016-11" db="EMBL/GenBank/DDBJ databases">
        <authorList>
            <person name="Varghese N."/>
            <person name="Submissions S."/>
        </authorList>
    </citation>
    <scope>NUCLEOTIDE SEQUENCE</scope>
    <source>
        <strain evidence="10">DSM 4029</strain>
    </source>
</reference>
<dbReference type="SFLD" id="SFLDG01082">
    <property type="entry name" value="B12-binding_domain_containing"/>
    <property type="match status" value="1"/>
</dbReference>
<dbReference type="EMBL" id="FQVY01000001">
    <property type="protein sequence ID" value="SHF78688.1"/>
    <property type="molecule type" value="Genomic_DNA"/>
</dbReference>
<comment type="caution">
    <text evidence="10">The sequence shown here is derived from an EMBL/GenBank/DDBJ whole genome shotgun (WGS) entry which is preliminary data.</text>
</comment>
<dbReference type="Gene3D" id="3.80.30.20">
    <property type="entry name" value="tm_1862 like domain"/>
    <property type="match status" value="1"/>
</dbReference>
<feature type="region of interest" description="Disordered" evidence="7">
    <location>
        <begin position="603"/>
        <end position="648"/>
    </location>
</feature>
<reference evidence="11" key="1">
    <citation type="submission" date="2016-11" db="EMBL/GenBank/DDBJ databases">
        <authorList>
            <person name="Jaros S."/>
            <person name="Januszkiewicz K."/>
            <person name="Wedrychowicz H."/>
        </authorList>
    </citation>
    <scope>NUCLEOTIDE SEQUENCE [LARGE SCALE GENOMIC DNA]</scope>
    <source>
        <strain evidence="11">DSM 4029</strain>
    </source>
</reference>
<accession>A0AAQ1RV52</accession>
<dbReference type="Pfam" id="PF08497">
    <property type="entry name" value="Radical_SAM_N"/>
    <property type="match status" value="1"/>
</dbReference>
<feature type="binding site" evidence="6">
    <location>
        <position position="314"/>
    </location>
    <ligand>
        <name>[4Fe-4S] cluster</name>
        <dbReference type="ChEBI" id="CHEBI:49883"/>
        <note>4Fe-4S-S-AdoMet</note>
    </ligand>
</feature>
<dbReference type="NCBIfam" id="TIGR03904">
    <property type="entry name" value="SAM_YgiQ"/>
    <property type="match status" value="1"/>
</dbReference>
<dbReference type="SFLD" id="SFLDS00029">
    <property type="entry name" value="Radical_SAM"/>
    <property type="match status" value="1"/>
</dbReference>
<dbReference type="EMBL" id="WWVX01000004">
    <property type="protein sequence ID" value="MZL69573.1"/>
    <property type="molecule type" value="Genomic_DNA"/>
</dbReference>
<dbReference type="PROSITE" id="PS51918">
    <property type="entry name" value="RADICAL_SAM"/>
    <property type="match status" value="1"/>
</dbReference>
<comment type="cofactor">
    <cofactor evidence="6">
        <name>[4Fe-4S] cluster</name>
        <dbReference type="ChEBI" id="CHEBI:49883"/>
    </cofactor>
    <text evidence="6">Binds 1 [4Fe-4S] cluster. The cluster is coordinated with 3 cysteines and an exchangeable S-adenosyl-L-methionine.</text>
</comment>
<dbReference type="Pfam" id="PF04055">
    <property type="entry name" value="Radical_SAM"/>
    <property type="match status" value="1"/>
</dbReference>
<dbReference type="AlphaFoldDB" id="A0AAQ1RV52"/>
<keyword evidence="2 6" id="KW-0949">S-adenosyl-L-methionine</keyword>
<proteinExistence type="inferred from homology"/>
<evidence type="ECO:0000313" key="12">
    <source>
        <dbReference type="Proteomes" id="UP000474718"/>
    </source>
</evidence>
<evidence type="ECO:0000313" key="10">
    <source>
        <dbReference type="EMBL" id="SHF78688.1"/>
    </source>
</evidence>
<evidence type="ECO:0000259" key="8">
    <source>
        <dbReference type="PROSITE" id="PS51918"/>
    </source>
</evidence>
<sequence>MNDFLPISRAEMEERGWTQPDFVYICGDSYIDHPSFGCAIITRVLESAGYKVAILSQPDVEEDAPFTQFGRPRLGFLISAGNVDSMVNHYTVAKKRRTTDFYTAGGVMGKRPDRATIVYSNIVRRLYPEAPILIGGVEASMRRFAHYDYWDNAVRPSILQDAKADLLLYGMGEHQIVEVADRLAAGEPVTAIRDVRGTCYFADRSELPDGYVECASFEKVRENKRSYAKAQAIQYNECDCATGHLLVQKHGDRVLVATPPSRPLAREELDRVYSLPYQRTYHPVYEALGGVPAIVEVEFSIIHNRGCFGGCNFCAIAVHQGRHVTSRSAESVLEEAERMTHNPRFKGYIHDVGGPTANFRGPSCDGQLERGMCKNGRKCLAPTPCPKLKVDHREYDDILERMRRIPGIKKVFVRSGIRFDYLNLDRDQTFFDHLVKYHVSGQLKVAPENCSDRVLRAMGKPGIASYRKFQRAFYQKTKQIGKKQYLVPYLMSSHPGSGLKEAIDLALFLKEEGLRPQQVQDFYPTPFSISTCMYYTGMDPFTLEEIYVATDPHEKAMQRALIQYFLPQNQQLVLEALKRAGRWDLIGFGPECLVKPDAKTAAALRARRQAQGEKRGQSRRPAGRQKGGREPWHSAKPSAGRPKSKKKR</sequence>
<dbReference type="GO" id="GO:0005506">
    <property type="term" value="F:iron ion binding"/>
    <property type="evidence" value="ECO:0007669"/>
    <property type="project" value="UniProtKB-UniRule"/>
</dbReference>
<name>A0AAQ1RV52_9FIRM</name>
<keyword evidence="5 6" id="KW-0411">Iron-sulfur</keyword>
<dbReference type="InterPro" id="IPR058240">
    <property type="entry name" value="rSAM_sf"/>
</dbReference>
<dbReference type="GO" id="GO:0003824">
    <property type="term" value="F:catalytic activity"/>
    <property type="evidence" value="ECO:0007669"/>
    <property type="project" value="InterPro"/>
</dbReference>
<feature type="binding site" evidence="6">
    <location>
        <position position="311"/>
    </location>
    <ligand>
        <name>[4Fe-4S] cluster</name>
        <dbReference type="ChEBI" id="CHEBI:49883"/>
        <note>4Fe-4S-S-AdoMet</note>
    </ligand>
</feature>
<evidence type="ECO:0000256" key="1">
    <source>
        <dbReference type="ARBA" id="ARBA00022485"/>
    </source>
</evidence>
<comment type="similarity">
    <text evidence="6">Belongs to the UPF0313 family.</text>
</comment>
<evidence type="ECO:0000256" key="5">
    <source>
        <dbReference type="ARBA" id="ARBA00023014"/>
    </source>
</evidence>
<dbReference type="InterPro" id="IPR022946">
    <property type="entry name" value="UPF0313"/>
</dbReference>
<reference evidence="9 12" key="3">
    <citation type="journal article" date="2019" name="Nat. Med.">
        <title>A library of human gut bacterial isolates paired with longitudinal multiomics data enables mechanistic microbiome research.</title>
        <authorList>
            <person name="Poyet M."/>
            <person name="Groussin M."/>
            <person name="Gibbons S.M."/>
            <person name="Avila-Pacheco J."/>
            <person name="Jiang X."/>
            <person name="Kearney S.M."/>
            <person name="Perrotta A.R."/>
            <person name="Berdy B."/>
            <person name="Zhao S."/>
            <person name="Lieberman T.D."/>
            <person name="Swanson P.K."/>
            <person name="Smith M."/>
            <person name="Roesemann S."/>
            <person name="Alexander J.E."/>
            <person name="Rich S.A."/>
            <person name="Livny J."/>
            <person name="Vlamakis H."/>
            <person name="Clish C."/>
            <person name="Bullock K."/>
            <person name="Deik A."/>
            <person name="Scott J."/>
            <person name="Pierce K.A."/>
            <person name="Xavier R.J."/>
            <person name="Alm E.J."/>
        </authorList>
    </citation>
    <scope>NUCLEOTIDE SEQUENCE [LARGE SCALE GENOMIC DNA]</scope>
    <source>
        <strain evidence="9 12">BIOML-A2</strain>
    </source>
</reference>
<dbReference type="InterPro" id="IPR023404">
    <property type="entry name" value="rSAM_horseshoe"/>
</dbReference>
<evidence type="ECO:0000313" key="9">
    <source>
        <dbReference type="EMBL" id="MZL69573.1"/>
    </source>
</evidence>
<keyword evidence="3 6" id="KW-0479">Metal-binding</keyword>
<dbReference type="Proteomes" id="UP000474718">
    <property type="component" value="Unassembled WGS sequence"/>
</dbReference>
<evidence type="ECO:0000256" key="3">
    <source>
        <dbReference type="ARBA" id="ARBA00022723"/>
    </source>
</evidence>
<dbReference type="PANTHER" id="PTHR32331">
    <property type="entry name" value="UPF0313 PROTEIN YGIQ"/>
    <property type="match status" value="1"/>
</dbReference>